<dbReference type="RefSeq" id="WP_379909058.1">
    <property type="nucleotide sequence ID" value="NZ_JBHSWE010000001.1"/>
</dbReference>
<proteinExistence type="predicted"/>
<feature type="transmembrane region" description="Helical" evidence="1">
    <location>
        <begin position="110"/>
        <end position="128"/>
    </location>
</feature>
<dbReference type="Proteomes" id="UP001596422">
    <property type="component" value="Unassembled WGS sequence"/>
</dbReference>
<comment type="caution">
    <text evidence="2">The sequence shown here is derived from an EMBL/GenBank/DDBJ whole genome shotgun (WGS) entry which is preliminary data.</text>
</comment>
<sequence length="264" mass="29713">MFEQKSPSHHPRGLTFWIQWLVAMTLTSALLGLLTWLKTGDIEAQYRILAVLAILGSVPAYTFSKAYDRTREGSISGLVRLLAGWLLLLAMLSVVAFVSKTSELYSREVLLKWAMLSYLVQAATFLPLHELSRSYHQRLREKRRALIIGTDRLASQLADVLIDERREPVRGLVRLDCELSGSPGRLPELGTVSQIRRIIAEQQIKRLYVALPFSKMNQIEQLYIDLLDVQVDVVWVPDLASLVLLNQSVSAIGACRPSTSTKAR</sequence>
<feature type="transmembrane region" description="Helical" evidence="1">
    <location>
        <begin position="20"/>
        <end position="38"/>
    </location>
</feature>
<feature type="transmembrane region" description="Helical" evidence="1">
    <location>
        <begin position="75"/>
        <end position="98"/>
    </location>
</feature>
<gene>
    <name evidence="2" type="ORF">ACFQDL_10970</name>
</gene>
<accession>A0ABW1ZZD3</accession>
<organism evidence="2 3">
    <name type="scientific">Marinobacterium aestuariivivens</name>
    <dbReference type="NCBI Taxonomy" id="1698799"/>
    <lineage>
        <taxon>Bacteria</taxon>
        <taxon>Pseudomonadati</taxon>
        <taxon>Pseudomonadota</taxon>
        <taxon>Gammaproteobacteria</taxon>
        <taxon>Oceanospirillales</taxon>
        <taxon>Oceanospirillaceae</taxon>
        <taxon>Marinobacterium</taxon>
    </lineage>
</organism>
<keyword evidence="3" id="KW-1185">Reference proteome</keyword>
<evidence type="ECO:0000256" key="1">
    <source>
        <dbReference type="SAM" id="Phobius"/>
    </source>
</evidence>
<dbReference type="Gene3D" id="3.40.50.720">
    <property type="entry name" value="NAD(P)-binding Rossmann-like Domain"/>
    <property type="match status" value="1"/>
</dbReference>
<keyword evidence="1" id="KW-0812">Transmembrane</keyword>
<protein>
    <submittedName>
        <fullName evidence="2">Nucleoside-diphosphate sugar epimerase/dehydratase</fullName>
    </submittedName>
</protein>
<keyword evidence="1" id="KW-0472">Membrane</keyword>
<keyword evidence="1" id="KW-1133">Transmembrane helix</keyword>
<dbReference type="Pfam" id="PF13727">
    <property type="entry name" value="CoA_binding_3"/>
    <property type="match status" value="1"/>
</dbReference>
<name>A0ABW1ZZD3_9GAMM</name>
<evidence type="ECO:0000313" key="3">
    <source>
        <dbReference type="Proteomes" id="UP001596422"/>
    </source>
</evidence>
<dbReference type="EMBL" id="JBHSWE010000001">
    <property type="protein sequence ID" value="MFC6670552.1"/>
    <property type="molecule type" value="Genomic_DNA"/>
</dbReference>
<reference evidence="3" key="1">
    <citation type="journal article" date="2019" name="Int. J. Syst. Evol. Microbiol.">
        <title>The Global Catalogue of Microorganisms (GCM) 10K type strain sequencing project: providing services to taxonomists for standard genome sequencing and annotation.</title>
        <authorList>
            <consortium name="The Broad Institute Genomics Platform"/>
            <consortium name="The Broad Institute Genome Sequencing Center for Infectious Disease"/>
            <person name="Wu L."/>
            <person name="Ma J."/>
        </authorList>
    </citation>
    <scope>NUCLEOTIDE SEQUENCE [LARGE SCALE GENOMIC DNA]</scope>
    <source>
        <strain evidence="3">NBRC 111756</strain>
    </source>
</reference>
<evidence type="ECO:0000313" key="2">
    <source>
        <dbReference type="EMBL" id="MFC6670552.1"/>
    </source>
</evidence>